<organism evidence="3 4">
    <name type="scientific">Phaeomoniella chlamydospora</name>
    <name type="common">Phaeoacremonium chlamydosporum</name>
    <dbReference type="NCBI Taxonomy" id="158046"/>
    <lineage>
        <taxon>Eukaryota</taxon>
        <taxon>Fungi</taxon>
        <taxon>Dikarya</taxon>
        <taxon>Ascomycota</taxon>
        <taxon>Pezizomycotina</taxon>
        <taxon>Eurotiomycetes</taxon>
        <taxon>Chaetothyriomycetidae</taxon>
        <taxon>Phaeomoniellales</taxon>
        <taxon>Phaeomoniellaceae</taxon>
        <taxon>Phaeomoniella</taxon>
    </lineage>
</organism>
<keyword evidence="2" id="KW-0472">Membrane</keyword>
<keyword evidence="2" id="KW-0812">Transmembrane</keyword>
<protein>
    <submittedName>
        <fullName evidence="3">Uncharacterized protein</fullName>
    </submittedName>
</protein>
<accession>A0A0G2FYG0</accession>
<evidence type="ECO:0000256" key="2">
    <source>
        <dbReference type="SAM" id="Phobius"/>
    </source>
</evidence>
<dbReference type="AlphaFoldDB" id="A0A0G2FYG0"/>
<feature type="coiled-coil region" evidence="1">
    <location>
        <begin position="247"/>
        <end position="278"/>
    </location>
</feature>
<keyword evidence="2" id="KW-1133">Transmembrane helix</keyword>
<evidence type="ECO:0000256" key="1">
    <source>
        <dbReference type="SAM" id="Coils"/>
    </source>
</evidence>
<reference evidence="3 4" key="1">
    <citation type="submission" date="2015-05" db="EMBL/GenBank/DDBJ databases">
        <title>Distinctive expansion of gene families associated with plant cell wall degradation and secondary metabolism in the genomes of grapevine trunk pathogens.</title>
        <authorList>
            <person name="Lawrence D.P."/>
            <person name="Travadon R."/>
            <person name="Rolshausen P.E."/>
            <person name="Baumgartner K."/>
        </authorList>
    </citation>
    <scope>NUCLEOTIDE SEQUENCE [LARGE SCALE GENOMIC DNA]</scope>
    <source>
        <strain evidence="3">UCRPC4</strain>
    </source>
</reference>
<gene>
    <name evidence="3" type="ORF">UCRPC4_g05765</name>
</gene>
<sequence>MSSYTDNGSAAALIPLLLSIIIAMQLINVLLHFKGSSSATINDKKFDERFHRLTEQINAQGKTLSQVKQFQNECGGLDFFSTMSPAATMAIENQDHIVREVTNRLEFRLRNMFKESVRIPGITFIKSSTEAKRQHRAWRKCNKSVMQVSSRLNKAEKITTRKLNKIVSAINTKLSSESKLINQKIDDVKTAVNTKTHDTTVAAKVHHDDLKSLVKTETRAQMALHKQDLNKQMVDMRKSVEVTGNLAIEVKQNIRDINKNLKENTEQLKRQAKQLINTNGTVSSLQNSVYMAKDTGSRFDNLSKDVADIKTETRNSITAVKSDVAQFIDSLKVVRDDLKALETKHASSQIALPEPPKPQADELAALPAPEPVPAPITQPASLPTVEPVSLAPTPDISPVVNTLQTQVNDLTERYLALKSAFDSHSHPEPSDLGLVKQVLQRHEDALADAGKTLVNAHDAFANMRDRLEVVEKRSATSAEKIESMDESVANL</sequence>
<evidence type="ECO:0000313" key="4">
    <source>
        <dbReference type="Proteomes" id="UP000053317"/>
    </source>
</evidence>
<name>A0A0G2FYG0_PHACM</name>
<comment type="caution">
    <text evidence="3">The sequence shown here is derived from an EMBL/GenBank/DDBJ whole genome shotgun (WGS) entry which is preliminary data.</text>
</comment>
<dbReference type="Proteomes" id="UP000053317">
    <property type="component" value="Unassembled WGS sequence"/>
</dbReference>
<keyword evidence="4" id="KW-1185">Reference proteome</keyword>
<reference evidence="3 4" key="2">
    <citation type="submission" date="2015-05" db="EMBL/GenBank/DDBJ databases">
        <authorList>
            <person name="Morales-Cruz A."/>
            <person name="Amrine K.C."/>
            <person name="Cantu D."/>
        </authorList>
    </citation>
    <scope>NUCLEOTIDE SEQUENCE [LARGE SCALE GENOMIC DNA]</scope>
    <source>
        <strain evidence="3">UCRPC4</strain>
    </source>
</reference>
<dbReference type="EMBL" id="LCWF01000155">
    <property type="protein sequence ID" value="KKY16808.1"/>
    <property type="molecule type" value="Genomic_DNA"/>
</dbReference>
<keyword evidence="1" id="KW-0175">Coiled coil</keyword>
<feature type="transmembrane region" description="Helical" evidence="2">
    <location>
        <begin position="12"/>
        <end position="31"/>
    </location>
</feature>
<evidence type="ECO:0000313" key="3">
    <source>
        <dbReference type="EMBL" id="KKY16808.1"/>
    </source>
</evidence>
<proteinExistence type="predicted"/>